<accession>A0A2P2PXY6</accession>
<evidence type="ECO:0000313" key="1">
    <source>
        <dbReference type="EMBL" id="MBX59617.1"/>
    </source>
</evidence>
<protein>
    <submittedName>
        <fullName evidence="1">Uncharacterized protein</fullName>
    </submittedName>
</protein>
<proteinExistence type="predicted"/>
<sequence>MFLFFSKLYLCCLQDWIVWKSKLTSVVLRYSLLSNGE</sequence>
<name>A0A2P2PXY6_RHIMU</name>
<dbReference type="EMBL" id="GGEC01079133">
    <property type="protein sequence ID" value="MBX59617.1"/>
    <property type="molecule type" value="Transcribed_RNA"/>
</dbReference>
<reference evidence="1" key="1">
    <citation type="submission" date="2018-02" db="EMBL/GenBank/DDBJ databases">
        <title>Rhizophora mucronata_Transcriptome.</title>
        <authorList>
            <person name="Meera S.P."/>
            <person name="Sreeshan A."/>
            <person name="Augustine A."/>
        </authorList>
    </citation>
    <scope>NUCLEOTIDE SEQUENCE</scope>
    <source>
        <tissue evidence="1">Leaf</tissue>
    </source>
</reference>
<dbReference type="AlphaFoldDB" id="A0A2P2PXY6"/>
<organism evidence="1">
    <name type="scientific">Rhizophora mucronata</name>
    <name type="common">Asiatic mangrove</name>
    <dbReference type="NCBI Taxonomy" id="61149"/>
    <lineage>
        <taxon>Eukaryota</taxon>
        <taxon>Viridiplantae</taxon>
        <taxon>Streptophyta</taxon>
        <taxon>Embryophyta</taxon>
        <taxon>Tracheophyta</taxon>
        <taxon>Spermatophyta</taxon>
        <taxon>Magnoliopsida</taxon>
        <taxon>eudicotyledons</taxon>
        <taxon>Gunneridae</taxon>
        <taxon>Pentapetalae</taxon>
        <taxon>rosids</taxon>
        <taxon>fabids</taxon>
        <taxon>Malpighiales</taxon>
        <taxon>Rhizophoraceae</taxon>
        <taxon>Rhizophora</taxon>
    </lineage>
</organism>